<comment type="caution">
    <text evidence="5">The sequence shown here is derived from an EMBL/GenBank/DDBJ whole genome shotgun (WGS) entry which is preliminary data.</text>
</comment>
<accession>A0A2R5FJE4</accession>
<keyword evidence="6" id="KW-1185">Reference proteome</keyword>
<dbReference type="EMBL" id="BDOQ01000022">
    <property type="protein sequence ID" value="GBG15884.1"/>
    <property type="molecule type" value="Genomic_DNA"/>
</dbReference>
<dbReference type="PANTHER" id="PTHR30332">
    <property type="entry name" value="PROBABLE GENERAL SECRETION PATHWAY PROTEIN D"/>
    <property type="match status" value="1"/>
</dbReference>
<evidence type="ECO:0000313" key="6">
    <source>
        <dbReference type="Proteomes" id="UP000245081"/>
    </source>
</evidence>
<proteinExistence type="inferred from homology"/>
<dbReference type="InterPro" id="IPR001775">
    <property type="entry name" value="GspD/PilQ"/>
</dbReference>
<dbReference type="InterPro" id="IPR004846">
    <property type="entry name" value="T2SS/T3SS_dom"/>
</dbReference>
<evidence type="ECO:0000259" key="4">
    <source>
        <dbReference type="Pfam" id="PF13629"/>
    </source>
</evidence>
<feature type="domain" description="Type II/III secretion system secretin-like" evidence="3">
    <location>
        <begin position="243"/>
        <end position="406"/>
    </location>
</feature>
<comment type="similarity">
    <text evidence="1">Belongs to the bacterial secretin family.</text>
</comment>
<evidence type="ECO:0000313" key="5">
    <source>
        <dbReference type="EMBL" id="GBG15884.1"/>
    </source>
</evidence>
<gene>
    <name evidence="5" type="primary">cpaC</name>
    <name evidence="5" type="ORF">NMK_3502</name>
</gene>
<dbReference type="OrthoDB" id="9775455at2"/>
<dbReference type="RefSeq" id="WP_109017032.1">
    <property type="nucleotide sequence ID" value="NZ_BDOQ01000022.1"/>
</dbReference>
<protein>
    <submittedName>
        <fullName evidence="5">Pilus assembly protein CpaC</fullName>
    </submittedName>
</protein>
<feature type="domain" description="Pilus formation protein N-terminal" evidence="4">
    <location>
        <begin position="27"/>
        <end position="96"/>
    </location>
</feature>
<dbReference type="GO" id="GO:0009306">
    <property type="term" value="P:protein secretion"/>
    <property type="evidence" value="ECO:0007669"/>
    <property type="project" value="InterPro"/>
</dbReference>
<dbReference type="Pfam" id="PF00263">
    <property type="entry name" value="Secretin"/>
    <property type="match status" value="1"/>
</dbReference>
<dbReference type="PRINTS" id="PR00811">
    <property type="entry name" value="BCTERIALGSPD"/>
</dbReference>
<evidence type="ECO:0000256" key="2">
    <source>
        <dbReference type="SAM" id="SignalP"/>
    </source>
</evidence>
<sequence>MRGIKAAIRGLALGLVLASTNAYADEASLSLEAGKQQAYSYSQVVKRVAVGDPAVAAVSVMTAHRVLITAKQPGSTQISIWENDQAQPSQVIQLNVGAAPESAQQRLDAAHVQPLQAVSAGKGLALTGWVSSLESHALAEQAMNPEKALPLDASVSSFDSQVQIDIKVVEVSRQNMMRAGLFFGRNKGNKTFAVGAPGTLSGVETGGSGFNLTSGSGFLPISNAFNLVLGNAGSGLLGTISVLEANGFAYTLAEPSLTAISGQSATFLAGGEYPVPLRSGGGSDSSITIQYKEYGIRLMLTPTVLDANRIYLKVSPEVSELDFANAVQTGGVSVPGLRVRRTDTSVALGDGESFVISGLVSRSTLNNVDKFPWLGDLPVIGAFFRSTRFDREDKELLMVVTPHLVRPLARDAQTPALPGDELRDYQPSFSELFFQKAAVPGQPPTGMSQ</sequence>
<dbReference type="GO" id="GO:0015627">
    <property type="term" value="C:type II protein secretion system complex"/>
    <property type="evidence" value="ECO:0007669"/>
    <property type="project" value="TreeGrafter"/>
</dbReference>
<dbReference type="InterPro" id="IPR032789">
    <property type="entry name" value="T2SS-T3SS_pil_N"/>
</dbReference>
<feature type="chain" id="PRO_5015329326" evidence="2">
    <location>
        <begin position="25"/>
        <end position="449"/>
    </location>
</feature>
<dbReference type="PANTHER" id="PTHR30332:SF17">
    <property type="entry name" value="TYPE IV PILIATION SYSTEM PROTEIN DR_0774-RELATED"/>
    <property type="match status" value="1"/>
</dbReference>
<organism evidence="5 6">
    <name type="scientific">Novimethylophilus kurashikiensis</name>
    <dbReference type="NCBI Taxonomy" id="1825523"/>
    <lineage>
        <taxon>Bacteria</taxon>
        <taxon>Pseudomonadati</taxon>
        <taxon>Pseudomonadota</taxon>
        <taxon>Betaproteobacteria</taxon>
        <taxon>Nitrosomonadales</taxon>
        <taxon>Methylophilaceae</taxon>
        <taxon>Novimethylophilus</taxon>
    </lineage>
</organism>
<dbReference type="InterPro" id="IPR050810">
    <property type="entry name" value="Bact_Secretion_Sys_Channel"/>
</dbReference>
<reference evidence="5 6" key="1">
    <citation type="journal article" date="2018" name="Environ. Microbiol.">
        <title>Isolation and genomic characterization of Novimethylophilus kurashikiensis gen. nov. sp. nov., a new lanthanide-dependent methylotrophic species of Methylophilaceae.</title>
        <authorList>
            <person name="Lv H."/>
            <person name="Sahin N."/>
            <person name="Tani A."/>
        </authorList>
    </citation>
    <scope>NUCLEOTIDE SEQUENCE [LARGE SCALE GENOMIC DNA]</scope>
    <source>
        <strain evidence="5 6">La2-4</strain>
    </source>
</reference>
<evidence type="ECO:0000259" key="3">
    <source>
        <dbReference type="Pfam" id="PF00263"/>
    </source>
</evidence>
<keyword evidence="2" id="KW-0732">Signal</keyword>
<name>A0A2R5FJE4_9PROT</name>
<dbReference type="AlphaFoldDB" id="A0A2R5FJE4"/>
<dbReference type="Proteomes" id="UP000245081">
    <property type="component" value="Unassembled WGS sequence"/>
</dbReference>
<evidence type="ECO:0000256" key="1">
    <source>
        <dbReference type="RuleBase" id="RU004003"/>
    </source>
</evidence>
<feature type="signal peptide" evidence="2">
    <location>
        <begin position="1"/>
        <end position="24"/>
    </location>
</feature>
<dbReference type="Pfam" id="PF13629">
    <property type="entry name" value="T2SS-T3SS_pil_N"/>
    <property type="match status" value="1"/>
</dbReference>